<feature type="transmembrane region" description="Helical" evidence="6">
    <location>
        <begin position="156"/>
        <end position="174"/>
    </location>
</feature>
<reference evidence="9" key="1">
    <citation type="journal article" date="2019" name="Int. J. Syst. Evol. Microbiol.">
        <title>The Global Catalogue of Microorganisms (GCM) 10K type strain sequencing project: providing services to taxonomists for standard genome sequencing and annotation.</title>
        <authorList>
            <consortium name="The Broad Institute Genomics Platform"/>
            <consortium name="The Broad Institute Genome Sequencing Center for Infectious Disease"/>
            <person name="Wu L."/>
            <person name="Ma J."/>
        </authorList>
    </citation>
    <scope>NUCLEOTIDE SEQUENCE [LARGE SCALE GENOMIC DNA]</scope>
    <source>
        <strain evidence="9">KCTC 42644</strain>
    </source>
</reference>
<evidence type="ECO:0000259" key="7">
    <source>
        <dbReference type="Pfam" id="PF00892"/>
    </source>
</evidence>
<organism evidence="8 9">
    <name type="scientific">Sphingoaurantiacus capsulatus</name>
    <dbReference type="NCBI Taxonomy" id="1771310"/>
    <lineage>
        <taxon>Bacteria</taxon>
        <taxon>Pseudomonadati</taxon>
        <taxon>Pseudomonadota</taxon>
        <taxon>Alphaproteobacteria</taxon>
        <taxon>Sphingomonadales</taxon>
        <taxon>Sphingosinicellaceae</taxon>
        <taxon>Sphingoaurantiacus</taxon>
    </lineage>
</organism>
<keyword evidence="4 6" id="KW-1133">Transmembrane helix</keyword>
<keyword evidence="5 6" id="KW-0472">Membrane</keyword>
<feature type="transmembrane region" description="Helical" evidence="6">
    <location>
        <begin position="79"/>
        <end position="99"/>
    </location>
</feature>
<dbReference type="Pfam" id="PF00892">
    <property type="entry name" value="EamA"/>
    <property type="match status" value="2"/>
</dbReference>
<evidence type="ECO:0000256" key="3">
    <source>
        <dbReference type="ARBA" id="ARBA00022692"/>
    </source>
</evidence>
<protein>
    <submittedName>
        <fullName evidence="8">DMT family transporter</fullName>
    </submittedName>
</protein>
<name>A0ABV7XFA3_9SPHN</name>
<dbReference type="InterPro" id="IPR037185">
    <property type="entry name" value="EmrE-like"/>
</dbReference>
<feature type="transmembrane region" description="Helical" evidence="6">
    <location>
        <begin position="45"/>
        <end position="67"/>
    </location>
</feature>
<proteinExistence type="inferred from homology"/>
<gene>
    <name evidence="8" type="ORF">ACFOMD_17705</name>
</gene>
<feature type="transmembrane region" description="Helical" evidence="6">
    <location>
        <begin position="186"/>
        <end position="208"/>
    </location>
</feature>
<evidence type="ECO:0000256" key="2">
    <source>
        <dbReference type="ARBA" id="ARBA00009853"/>
    </source>
</evidence>
<comment type="subcellular location">
    <subcellularLocation>
        <location evidence="1">Membrane</location>
        <topology evidence="1">Multi-pass membrane protein</topology>
    </subcellularLocation>
</comment>
<evidence type="ECO:0000256" key="6">
    <source>
        <dbReference type="SAM" id="Phobius"/>
    </source>
</evidence>
<evidence type="ECO:0000313" key="8">
    <source>
        <dbReference type="EMBL" id="MFC3714408.1"/>
    </source>
</evidence>
<accession>A0ABV7XFA3</accession>
<dbReference type="PANTHER" id="PTHR22911:SF6">
    <property type="entry name" value="SOLUTE CARRIER FAMILY 35 MEMBER G1"/>
    <property type="match status" value="1"/>
</dbReference>
<evidence type="ECO:0000256" key="1">
    <source>
        <dbReference type="ARBA" id="ARBA00004141"/>
    </source>
</evidence>
<comment type="similarity">
    <text evidence="2">Belongs to the drug/metabolite transporter (DMT) superfamily. 10 TMS drug/metabolite exporter (DME) (TC 2.A.7.3) family.</text>
</comment>
<feature type="transmembrane region" description="Helical" evidence="6">
    <location>
        <begin position="268"/>
        <end position="286"/>
    </location>
</feature>
<evidence type="ECO:0000256" key="4">
    <source>
        <dbReference type="ARBA" id="ARBA00022989"/>
    </source>
</evidence>
<evidence type="ECO:0000256" key="5">
    <source>
        <dbReference type="ARBA" id="ARBA00023136"/>
    </source>
</evidence>
<feature type="transmembrane region" description="Helical" evidence="6">
    <location>
        <begin position="20"/>
        <end position="39"/>
    </location>
</feature>
<dbReference type="SUPFAM" id="SSF103481">
    <property type="entry name" value="Multidrug resistance efflux transporter EmrE"/>
    <property type="match status" value="2"/>
</dbReference>
<feature type="domain" description="EamA" evidence="7">
    <location>
        <begin position="155"/>
        <end position="282"/>
    </location>
</feature>
<feature type="transmembrane region" description="Helical" evidence="6">
    <location>
        <begin position="242"/>
        <end position="262"/>
    </location>
</feature>
<dbReference type="RefSeq" id="WP_380863942.1">
    <property type="nucleotide sequence ID" value="NZ_JBHRXV010000014.1"/>
</dbReference>
<comment type="caution">
    <text evidence="8">The sequence shown here is derived from an EMBL/GenBank/DDBJ whole genome shotgun (WGS) entry which is preliminary data.</text>
</comment>
<feature type="transmembrane region" description="Helical" evidence="6">
    <location>
        <begin position="214"/>
        <end position="235"/>
    </location>
</feature>
<feature type="transmembrane region" description="Helical" evidence="6">
    <location>
        <begin position="132"/>
        <end position="150"/>
    </location>
</feature>
<evidence type="ECO:0000313" key="9">
    <source>
        <dbReference type="Proteomes" id="UP001595615"/>
    </source>
</evidence>
<dbReference type="InterPro" id="IPR000620">
    <property type="entry name" value="EamA_dom"/>
</dbReference>
<feature type="domain" description="EamA" evidence="7">
    <location>
        <begin position="17"/>
        <end position="146"/>
    </location>
</feature>
<keyword evidence="3 6" id="KW-0812">Transmembrane</keyword>
<dbReference type="EMBL" id="JBHRXV010000014">
    <property type="protein sequence ID" value="MFC3714408.1"/>
    <property type="molecule type" value="Genomic_DNA"/>
</dbReference>
<dbReference type="PANTHER" id="PTHR22911">
    <property type="entry name" value="ACYL-MALONYL CONDENSING ENZYME-RELATED"/>
    <property type="match status" value="1"/>
</dbReference>
<sequence>MRGPAALLDGLPLPLRGPAWMIVACIAFALVWALIRAASADLHPFAIVFFRNLIGALIILPIAAGAWNPDTLRRWPAHLRRAGSGVVATYATFFAIAHAPLADVQAINFAAPLFATVAAALFLGEKLRARRIAALVVGFAGVLVVLRPGHLPMTPGIGAAILSALATAFSLITIKQLVGTDDPRLVAAFTFFIMLPISALVLPFYWAWPSPMTWLILVGVGICAVVGQLATSYAFRAAEATAVLPYDFIRFGIVAAIGWQAFGETVDAMTLVGGAVILATSIYLAYREQMAARSVRPASEPPIT</sequence>
<dbReference type="Proteomes" id="UP001595615">
    <property type="component" value="Unassembled WGS sequence"/>
</dbReference>
<feature type="transmembrane region" description="Helical" evidence="6">
    <location>
        <begin position="105"/>
        <end position="123"/>
    </location>
</feature>
<keyword evidence="9" id="KW-1185">Reference proteome</keyword>